<dbReference type="RefSeq" id="WP_018499621.1">
    <property type="nucleotide sequence ID" value="NZ_AP019829.2"/>
</dbReference>
<dbReference type="EMBL" id="LSDD01000037">
    <property type="protein sequence ID" value="KXB68782.1"/>
    <property type="molecule type" value="Genomic_DNA"/>
</dbReference>
<dbReference type="Proteomes" id="UP000321501">
    <property type="component" value="Chromosome"/>
</dbReference>
<dbReference type="InterPro" id="IPR036770">
    <property type="entry name" value="Ankyrin_rpt-contain_sf"/>
</dbReference>
<dbReference type="Gene3D" id="1.25.40.20">
    <property type="entry name" value="Ankyrin repeat-containing domain"/>
    <property type="match status" value="1"/>
</dbReference>
<sequence length="256" mass="29030">MKKFFLFKGNKIFFIMISLLFTQAIFPITFKYDTGENLVTKKKEEDAKEKRIKSVLNAIRRHNNKYVQFYLAIEKNIKNRKKLLEEYINRPAGVYGVDLDESSLIAGGGNELVDVNSRSEDGYTPIIVAIEAKNQEILQLLIENGANLYERHPVFNRTTVGTAAYYENEEAVEILLKKDSKLANIGSTVDGWTPLEDATLKANVAIVKMLLQYGANPTITDKHGGTPMDMATKFGKGEIVKILRDHIKANRSKYYK</sequence>
<dbReference type="PATRIC" id="fig|157687.3.peg.627"/>
<feature type="transmembrane region" description="Helical" evidence="4">
    <location>
        <begin position="12"/>
        <end position="30"/>
    </location>
</feature>
<dbReference type="PANTHER" id="PTHR24198:SF165">
    <property type="entry name" value="ANKYRIN REPEAT-CONTAINING PROTEIN-RELATED"/>
    <property type="match status" value="1"/>
</dbReference>
<dbReference type="EMBL" id="AP019835">
    <property type="protein sequence ID" value="BBM49650.1"/>
    <property type="molecule type" value="Genomic_DNA"/>
</dbReference>
<evidence type="ECO:0000313" key="8">
    <source>
        <dbReference type="Proteomes" id="UP000070483"/>
    </source>
</evidence>
<proteinExistence type="predicted"/>
<keyword evidence="2 3" id="KW-0040">ANK repeat</keyword>
<reference evidence="7" key="2">
    <citation type="submission" date="2016-01" db="EMBL/GenBank/DDBJ databases">
        <authorList>
            <person name="Oliw E.H."/>
        </authorList>
    </citation>
    <scope>NUCLEOTIDE SEQUENCE [LARGE SCALE GENOMIC DNA]</scope>
    <source>
        <strain evidence="7">KA00185</strain>
    </source>
</reference>
<name>A0A134AM50_9FUSO</name>
<protein>
    <submittedName>
        <fullName evidence="5 7">Ankyrin</fullName>
    </submittedName>
</protein>
<dbReference type="EMBL" id="AP019834">
    <property type="protein sequence ID" value="BBM47425.1"/>
    <property type="molecule type" value="Genomic_DNA"/>
</dbReference>
<dbReference type="PANTHER" id="PTHR24198">
    <property type="entry name" value="ANKYRIN REPEAT AND PROTEIN KINASE DOMAIN-CONTAINING PROTEIN"/>
    <property type="match status" value="1"/>
</dbReference>
<evidence type="ECO:0000256" key="1">
    <source>
        <dbReference type="ARBA" id="ARBA00022737"/>
    </source>
</evidence>
<accession>A0A134AM50</accession>
<dbReference type="PROSITE" id="PS50297">
    <property type="entry name" value="ANK_REP_REGION"/>
    <property type="match status" value="2"/>
</dbReference>
<dbReference type="GeneID" id="84804288"/>
<reference evidence="8" key="1">
    <citation type="submission" date="2016-01" db="EMBL/GenBank/DDBJ databases">
        <authorList>
            <person name="Mitreva M."/>
            <person name="Pepin K.H."/>
            <person name="Mihindukulasuriya K.A."/>
            <person name="Fulton R."/>
            <person name="Fronick C."/>
            <person name="O'Laughlin M."/>
            <person name="Miner T."/>
            <person name="Herter B."/>
            <person name="Rosa B.A."/>
            <person name="Cordes M."/>
            <person name="Tomlinson C."/>
            <person name="Wollam A."/>
            <person name="Palsikar V.B."/>
            <person name="Mardis E.R."/>
            <person name="Wilson R.K."/>
        </authorList>
    </citation>
    <scope>NUCLEOTIDE SEQUENCE [LARGE SCALE GENOMIC DNA]</scope>
    <source>
        <strain evidence="8">KA00185</strain>
    </source>
</reference>
<evidence type="ECO:0000313" key="7">
    <source>
        <dbReference type="EMBL" id="KXB68782.1"/>
    </source>
</evidence>
<feature type="repeat" description="ANK" evidence="3">
    <location>
        <begin position="190"/>
        <end position="222"/>
    </location>
</feature>
<dbReference type="AlphaFoldDB" id="A0A134AM50"/>
<dbReference type="PROSITE" id="PS50088">
    <property type="entry name" value="ANK_REPEAT"/>
    <property type="match status" value="2"/>
</dbReference>
<dbReference type="SMART" id="SM00248">
    <property type="entry name" value="ANK"/>
    <property type="match status" value="4"/>
</dbReference>
<dbReference type="InterPro" id="IPR002110">
    <property type="entry name" value="Ankyrin_rpt"/>
</dbReference>
<dbReference type="STRING" id="157687.HMPREF3180_00627"/>
<dbReference type="Pfam" id="PF12796">
    <property type="entry name" value="Ank_2"/>
    <property type="match status" value="1"/>
</dbReference>
<reference evidence="6 10" key="4">
    <citation type="submission" date="2019-07" db="EMBL/GenBank/DDBJ databases">
        <title>Complete Genome Sequence of Leptotrichia wadei Strain JMUB3934.</title>
        <authorList>
            <person name="Watanabe S."/>
            <person name="Cui L."/>
        </authorList>
    </citation>
    <scope>NUCLEOTIDE SEQUENCE [LARGE SCALE GENOMIC DNA]</scope>
    <source>
        <strain evidence="6 10">JMUB3934</strain>
    </source>
</reference>
<keyword evidence="4" id="KW-0812">Transmembrane</keyword>
<evidence type="ECO:0000256" key="3">
    <source>
        <dbReference type="PROSITE-ProRule" id="PRU00023"/>
    </source>
</evidence>
<evidence type="ECO:0000256" key="2">
    <source>
        <dbReference type="ARBA" id="ARBA00023043"/>
    </source>
</evidence>
<organism evidence="7 8">
    <name type="scientific">Leptotrichia wadei</name>
    <dbReference type="NCBI Taxonomy" id="157687"/>
    <lineage>
        <taxon>Bacteria</taxon>
        <taxon>Fusobacteriati</taxon>
        <taxon>Fusobacteriota</taxon>
        <taxon>Fusobacteriia</taxon>
        <taxon>Fusobacteriales</taxon>
        <taxon>Leptotrichiaceae</taxon>
        <taxon>Leptotrichia</taxon>
    </lineage>
</organism>
<reference evidence="5 9" key="3">
    <citation type="submission" date="2019-07" db="EMBL/GenBank/DDBJ databases">
        <title>Complete Genome Sequence of Leptotrichia wadei Strain JMUB3933.</title>
        <authorList>
            <person name="Watanabe S."/>
            <person name="Cui L."/>
        </authorList>
    </citation>
    <scope>NUCLEOTIDE SEQUENCE [LARGE SCALE GENOMIC DNA]</scope>
    <source>
        <strain evidence="5 9">JMUB3933</strain>
    </source>
</reference>
<dbReference type="Pfam" id="PF00023">
    <property type="entry name" value="Ank"/>
    <property type="match status" value="1"/>
</dbReference>
<evidence type="ECO:0000256" key="4">
    <source>
        <dbReference type="SAM" id="Phobius"/>
    </source>
</evidence>
<gene>
    <name evidence="7" type="ORF">HMPREF3180_00627</name>
    <name evidence="5" type="ORF">JMUB3933_0926</name>
    <name evidence="6" type="ORF">JMUB3934_0946</name>
</gene>
<evidence type="ECO:0000313" key="6">
    <source>
        <dbReference type="EMBL" id="BBM49650.1"/>
    </source>
</evidence>
<evidence type="ECO:0000313" key="9">
    <source>
        <dbReference type="Proteomes" id="UP000321397"/>
    </source>
</evidence>
<dbReference type="Proteomes" id="UP000321397">
    <property type="component" value="Chromosome"/>
</dbReference>
<evidence type="ECO:0000313" key="5">
    <source>
        <dbReference type="EMBL" id="BBM47425.1"/>
    </source>
</evidence>
<evidence type="ECO:0000313" key="10">
    <source>
        <dbReference type="Proteomes" id="UP000321501"/>
    </source>
</evidence>
<keyword evidence="1" id="KW-0677">Repeat</keyword>
<dbReference type="SUPFAM" id="SSF48403">
    <property type="entry name" value="Ankyrin repeat"/>
    <property type="match status" value="1"/>
</dbReference>
<dbReference type="Proteomes" id="UP000070483">
    <property type="component" value="Unassembled WGS sequence"/>
</dbReference>
<keyword evidence="4" id="KW-1133">Transmembrane helix</keyword>
<feature type="repeat" description="ANK" evidence="3">
    <location>
        <begin position="121"/>
        <end position="153"/>
    </location>
</feature>
<keyword evidence="8" id="KW-1185">Reference proteome</keyword>
<keyword evidence="4" id="KW-0472">Membrane</keyword>